<accession>A0ABW0YI36</accession>
<comment type="caution">
    <text evidence="4">The sequence shown here is derived from an EMBL/GenBank/DDBJ whole genome shotgun (WGS) entry which is preliminary data.</text>
</comment>
<reference evidence="5" key="1">
    <citation type="journal article" date="2019" name="Int. J. Syst. Evol. Microbiol.">
        <title>The Global Catalogue of Microorganisms (GCM) 10K type strain sequencing project: providing services to taxonomists for standard genome sequencing and annotation.</title>
        <authorList>
            <consortium name="The Broad Institute Genomics Platform"/>
            <consortium name="The Broad Institute Genome Sequencing Center for Infectious Disease"/>
            <person name="Wu L."/>
            <person name="Ma J."/>
        </authorList>
    </citation>
    <scope>NUCLEOTIDE SEQUENCE [LARGE SCALE GENOMIC DNA]</scope>
    <source>
        <strain evidence="5">CECT 7184</strain>
    </source>
</reference>
<name>A0ABW0YI36_9BACI</name>
<dbReference type="PANTHER" id="PTHR43392">
    <property type="entry name" value="AAA-TYPE ATPASE FAMILY PROTEIN / ANKYRIN REPEAT FAMILY PROTEIN"/>
    <property type="match status" value="1"/>
</dbReference>
<dbReference type="Pfam" id="PF17866">
    <property type="entry name" value="AAA_lid_6"/>
    <property type="match status" value="1"/>
</dbReference>
<dbReference type="Proteomes" id="UP001596142">
    <property type="component" value="Unassembled WGS sequence"/>
</dbReference>
<gene>
    <name evidence="4" type="ORF">ACFPU1_04430</name>
</gene>
<dbReference type="Gene3D" id="1.10.8.60">
    <property type="match status" value="1"/>
</dbReference>
<evidence type="ECO:0000256" key="2">
    <source>
        <dbReference type="ARBA" id="ARBA00022840"/>
    </source>
</evidence>
<keyword evidence="5" id="KW-1185">Reference proteome</keyword>
<evidence type="ECO:0000313" key="5">
    <source>
        <dbReference type="Proteomes" id="UP001596142"/>
    </source>
</evidence>
<dbReference type="PANTHER" id="PTHR43392:SF2">
    <property type="entry name" value="AAA-TYPE ATPASE FAMILY PROTEIN _ ANKYRIN REPEAT FAMILY PROTEIN"/>
    <property type="match status" value="1"/>
</dbReference>
<evidence type="ECO:0000256" key="1">
    <source>
        <dbReference type="ARBA" id="ARBA00022741"/>
    </source>
</evidence>
<dbReference type="Gene3D" id="3.40.50.300">
    <property type="entry name" value="P-loop containing nucleotide triphosphate hydrolases"/>
    <property type="match status" value="1"/>
</dbReference>
<keyword evidence="2" id="KW-0067">ATP-binding</keyword>
<dbReference type="SUPFAM" id="SSF52540">
    <property type="entry name" value="P-loop containing nucleoside triphosphate hydrolases"/>
    <property type="match status" value="1"/>
</dbReference>
<dbReference type="InterPro" id="IPR041627">
    <property type="entry name" value="AAA_lid_6"/>
</dbReference>
<organism evidence="4 5">
    <name type="scientific">Thalassorhabdus alkalitolerans</name>
    <dbReference type="NCBI Taxonomy" id="2282697"/>
    <lineage>
        <taxon>Bacteria</taxon>
        <taxon>Bacillati</taxon>
        <taxon>Bacillota</taxon>
        <taxon>Bacilli</taxon>
        <taxon>Bacillales</taxon>
        <taxon>Bacillaceae</taxon>
        <taxon>Thalassorhabdus</taxon>
    </lineage>
</organism>
<evidence type="ECO:0000259" key="3">
    <source>
        <dbReference type="Pfam" id="PF17866"/>
    </source>
</evidence>
<dbReference type="RefSeq" id="WP_232725569.1">
    <property type="nucleotide sequence ID" value="NZ_JBHSOZ010000003.1"/>
</dbReference>
<dbReference type="InterPro" id="IPR050773">
    <property type="entry name" value="CbxX/CfxQ_RuBisCO_ESX"/>
</dbReference>
<sequence>MEDQQHEFVLILAGYPREMDHFLSLNPGLPSRFPTSLTFKDFSQHELLTLLEMMVKEREYECSREALYKMKLHFEKTGRQGVRHFSNGRYVRNCVEKAIRMHAVRVMKQRKDKDRASLLRLEAEDFNVDEIESGL</sequence>
<protein>
    <recommendedName>
        <fullName evidence="3">CbbX AAA lid domain-containing protein</fullName>
    </recommendedName>
</protein>
<dbReference type="EMBL" id="JBHSOZ010000003">
    <property type="protein sequence ID" value="MFC5712015.1"/>
    <property type="molecule type" value="Genomic_DNA"/>
</dbReference>
<dbReference type="InterPro" id="IPR027417">
    <property type="entry name" value="P-loop_NTPase"/>
</dbReference>
<keyword evidence="1" id="KW-0547">Nucleotide-binding</keyword>
<feature type="domain" description="CbbX AAA lid" evidence="3">
    <location>
        <begin position="65"/>
        <end position="126"/>
    </location>
</feature>
<dbReference type="PRINTS" id="PR00819">
    <property type="entry name" value="CBXCFQXSUPER"/>
</dbReference>
<dbReference type="InterPro" id="IPR000641">
    <property type="entry name" value="CbxX/CfxQ"/>
</dbReference>
<evidence type="ECO:0000313" key="4">
    <source>
        <dbReference type="EMBL" id="MFC5712015.1"/>
    </source>
</evidence>
<proteinExistence type="predicted"/>